<dbReference type="OrthoDB" id="9784933at2"/>
<evidence type="ECO:0000256" key="2">
    <source>
        <dbReference type="ARBA" id="ARBA00022448"/>
    </source>
</evidence>
<dbReference type="GO" id="GO:0005524">
    <property type="term" value="F:ATP binding"/>
    <property type="evidence" value="ECO:0007669"/>
    <property type="project" value="UniProtKB-KW"/>
</dbReference>
<dbReference type="SUPFAM" id="SSF161098">
    <property type="entry name" value="MetI-like"/>
    <property type="match status" value="1"/>
</dbReference>
<dbReference type="InterPro" id="IPR035906">
    <property type="entry name" value="MetI-like_sf"/>
</dbReference>
<gene>
    <name evidence="9" type="ORF">CHH48_17800</name>
    <name evidence="10" type="ORF">CHI12_17230</name>
</gene>
<keyword evidence="5 7" id="KW-1133">Transmembrane helix</keyword>
<keyword evidence="2 7" id="KW-0813">Transport</keyword>
<feature type="transmembrane region" description="Helical" evidence="7">
    <location>
        <begin position="87"/>
        <end position="111"/>
    </location>
</feature>
<comment type="caution">
    <text evidence="10">The sequence shown here is derived from an EMBL/GenBank/DDBJ whole genome shotgun (WGS) entry which is preliminary data.</text>
</comment>
<proteinExistence type="inferred from homology"/>
<comment type="similarity">
    <text evidence="7">Belongs to the binding-protein-dependent transport system permease family.</text>
</comment>
<dbReference type="GO" id="GO:0055085">
    <property type="term" value="P:transmembrane transport"/>
    <property type="evidence" value="ECO:0007669"/>
    <property type="project" value="InterPro"/>
</dbReference>
<comment type="subcellular location">
    <subcellularLocation>
        <location evidence="1 7">Cell membrane</location>
        <topology evidence="1 7">Multi-pass membrane protein</topology>
    </subcellularLocation>
</comment>
<dbReference type="PROSITE" id="PS50928">
    <property type="entry name" value="ABC_TM1"/>
    <property type="match status" value="1"/>
</dbReference>
<reference evidence="11 12" key="1">
    <citation type="submission" date="2017-07" db="EMBL/GenBank/DDBJ databases">
        <title>Isolation and whole genome analysis of endospore-forming bacteria from heroin.</title>
        <authorList>
            <person name="Kalinowski J."/>
            <person name="Ahrens B."/>
            <person name="Al-Dilaimi A."/>
            <person name="Winkler A."/>
            <person name="Wibberg D."/>
            <person name="Schleenbecker U."/>
            <person name="Ruckert C."/>
            <person name="Wolfel R."/>
            <person name="Grass G."/>
        </authorList>
    </citation>
    <scope>NUCLEOTIDE SEQUENCE [LARGE SCALE GENOMIC DNA]</scope>
    <source>
        <strain evidence="10 11">7509</strain>
        <strain evidence="9 12">7517-1</strain>
    </source>
</reference>
<evidence type="ECO:0000256" key="5">
    <source>
        <dbReference type="ARBA" id="ARBA00022989"/>
    </source>
</evidence>
<dbReference type="EMBL" id="NPBH01000082">
    <property type="protein sequence ID" value="PAE06363.1"/>
    <property type="molecule type" value="Genomic_DNA"/>
</dbReference>
<feature type="transmembrane region" description="Helical" evidence="7">
    <location>
        <begin position="156"/>
        <end position="178"/>
    </location>
</feature>
<keyword evidence="10" id="KW-0547">Nucleotide-binding</keyword>
<dbReference type="AlphaFoldDB" id="A0A268H937"/>
<evidence type="ECO:0000256" key="1">
    <source>
        <dbReference type="ARBA" id="ARBA00004651"/>
    </source>
</evidence>
<evidence type="ECO:0000259" key="8">
    <source>
        <dbReference type="PROSITE" id="PS50928"/>
    </source>
</evidence>
<dbReference type="Gene3D" id="1.10.3720.10">
    <property type="entry name" value="MetI-like"/>
    <property type="match status" value="1"/>
</dbReference>
<keyword evidence="4 7" id="KW-0812">Transmembrane</keyword>
<keyword evidence="12" id="KW-1185">Reference proteome</keyword>
<organism evidence="10 11">
    <name type="scientific">Terribacillus saccharophilus</name>
    <dbReference type="NCBI Taxonomy" id="361277"/>
    <lineage>
        <taxon>Bacteria</taxon>
        <taxon>Bacillati</taxon>
        <taxon>Bacillota</taxon>
        <taxon>Bacilli</taxon>
        <taxon>Bacillales</taxon>
        <taxon>Bacillaceae</taxon>
        <taxon>Terribacillus</taxon>
    </lineage>
</organism>
<evidence type="ECO:0000313" key="9">
    <source>
        <dbReference type="EMBL" id="PAD98267.1"/>
    </source>
</evidence>
<dbReference type="EMBL" id="NPBJ01000041">
    <property type="protein sequence ID" value="PAD98267.1"/>
    <property type="molecule type" value="Genomic_DNA"/>
</dbReference>
<dbReference type="Proteomes" id="UP000216852">
    <property type="component" value="Unassembled WGS sequence"/>
</dbReference>
<dbReference type="RefSeq" id="WP_095220675.1">
    <property type="nucleotide sequence ID" value="NZ_JBIVTN010000010.1"/>
</dbReference>
<protein>
    <submittedName>
        <fullName evidence="10">Sugar ABC transporter ATP-binding protein</fullName>
    </submittedName>
</protein>
<keyword evidence="10" id="KW-0067">ATP-binding</keyword>
<evidence type="ECO:0000313" key="11">
    <source>
        <dbReference type="Proteomes" id="UP000216475"/>
    </source>
</evidence>
<dbReference type="CDD" id="cd06261">
    <property type="entry name" value="TM_PBP2"/>
    <property type="match status" value="1"/>
</dbReference>
<dbReference type="PANTHER" id="PTHR43744">
    <property type="entry name" value="ABC TRANSPORTER PERMEASE PROTEIN MG189-RELATED-RELATED"/>
    <property type="match status" value="1"/>
</dbReference>
<feature type="domain" description="ABC transmembrane type-1" evidence="8">
    <location>
        <begin position="88"/>
        <end position="278"/>
    </location>
</feature>
<evidence type="ECO:0000256" key="7">
    <source>
        <dbReference type="RuleBase" id="RU363032"/>
    </source>
</evidence>
<keyword evidence="3" id="KW-1003">Cell membrane</keyword>
<evidence type="ECO:0000256" key="6">
    <source>
        <dbReference type="ARBA" id="ARBA00023136"/>
    </source>
</evidence>
<dbReference type="Pfam" id="PF00528">
    <property type="entry name" value="BPD_transp_1"/>
    <property type="match status" value="1"/>
</dbReference>
<feature type="transmembrane region" description="Helical" evidence="7">
    <location>
        <begin position="27"/>
        <end position="48"/>
    </location>
</feature>
<dbReference type="PANTHER" id="PTHR43744:SF8">
    <property type="entry name" value="SN-GLYCEROL-3-PHOSPHATE TRANSPORT SYSTEM PERMEASE PROTEIN UGPE"/>
    <property type="match status" value="1"/>
</dbReference>
<accession>A0A268H937</accession>
<dbReference type="Proteomes" id="UP000216475">
    <property type="component" value="Unassembled WGS sequence"/>
</dbReference>
<dbReference type="InterPro" id="IPR000515">
    <property type="entry name" value="MetI-like"/>
</dbReference>
<keyword evidence="6 7" id="KW-0472">Membrane</keyword>
<feature type="transmembrane region" description="Helical" evidence="7">
    <location>
        <begin position="259"/>
        <end position="278"/>
    </location>
</feature>
<dbReference type="GO" id="GO:0005886">
    <property type="term" value="C:plasma membrane"/>
    <property type="evidence" value="ECO:0007669"/>
    <property type="project" value="UniProtKB-SubCell"/>
</dbReference>
<feature type="transmembrane region" description="Helical" evidence="7">
    <location>
        <begin position="199"/>
        <end position="220"/>
    </location>
</feature>
<name>A0A268H937_9BACI</name>
<evidence type="ECO:0000313" key="10">
    <source>
        <dbReference type="EMBL" id="PAE06363.1"/>
    </source>
</evidence>
<evidence type="ECO:0000256" key="4">
    <source>
        <dbReference type="ARBA" id="ARBA00022692"/>
    </source>
</evidence>
<evidence type="ECO:0000256" key="3">
    <source>
        <dbReference type="ARBA" id="ARBA00022475"/>
    </source>
</evidence>
<evidence type="ECO:0000313" key="12">
    <source>
        <dbReference type="Proteomes" id="UP000216852"/>
    </source>
</evidence>
<feature type="transmembrane region" description="Helical" evidence="7">
    <location>
        <begin position="123"/>
        <end position="144"/>
    </location>
</feature>
<sequence length="296" mass="34012">MDITQRKQLAQKRDRRKPVLSNNLLRSLNWILLVVGSLFLLSPIWWMISTSLKPMEEIMQFPPTLLPQEWHWENYVHTWQAAPFTTYAVNTITITLICVVANVFVNAFIAYGFAKIPFPGKNILFTIVLSTMMIPGFVTLIPQYVLFAKLEWLNTYYPLVVPALFGSAFNIFLLRQFFRTIPNEMIEAAKMEGANHFYIWRKIALPLVKPALATVAIFSFNGAWNDFLGPLLYVNDESLYTLQIGLQVFKEQASTQWNYLMAGSLLVLLPVIILFFVFQKYFIKGANITGSSSFDK</sequence>